<keyword evidence="6" id="KW-1185">Reference proteome</keyword>
<dbReference type="PANTHER" id="PTHR23404">
    <property type="entry name" value="MOLYBDOPTERIN SYNTHASE RELATED"/>
    <property type="match status" value="1"/>
</dbReference>
<keyword evidence="3 4" id="KW-0501">Molybdenum cofactor biosynthesis</keyword>
<dbReference type="Pfam" id="PF02391">
    <property type="entry name" value="MoaE"/>
    <property type="match status" value="1"/>
</dbReference>
<reference evidence="5 6" key="1">
    <citation type="journal article" date="2007" name="Nature">
        <title>Evolution of genes and genomes on the Drosophila phylogeny.</title>
        <authorList>
            <consortium name="Drosophila 12 Genomes Consortium"/>
            <person name="Clark A.G."/>
            <person name="Eisen M.B."/>
            <person name="Smith D.R."/>
            <person name="Bergman C.M."/>
            <person name="Oliver B."/>
            <person name="Markow T.A."/>
            <person name="Kaufman T.C."/>
            <person name="Kellis M."/>
            <person name="Gelbart W."/>
            <person name="Iyer V.N."/>
            <person name="Pollard D.A."/>
            <person name="Sackton T.B."/>
            <person name="Larracuente A.M."/>
            <person name="Singh N.D."/>
            <person name="Abad J.P."/>
            <person name="Abt D.N."/>
            <person name="Adryan B."/>
            <person name="Aguade M."/>
            <person name="Akashi H."/>
            <person name="Anderson W.W."/>
            <person name="Aquadro C.F."/>
            <person name="Ardell D.H."/>
            <person name="Arguello R."/>
            <person name="Artieri C.G."/>
            <person name="Barbash D.A."/>
            <person name="Barker D."/>
            <person name="Barsanti P."/>
            <person name="Batterham P."/>
            <person name="Batzoglou S."/>
            <person name="Begun D."/>
            <person name="Bhutkar A."/>
            <person name="Blanco E."/>
            <person name="Bosak S.A."/>
            <person name="Bradley R.K."/>
            <person name="Brand A.D."/>
            <person name="Brent M.R."/>
            <person name="Brooks A.N."/>
            <person name="Brown R.H."/>
            <person name="Butlin R.K."/>
            <person name="Caggese C."/>
            <person name="Calvi B.R."/>
            <person name="Bernardo de Carvalho A."/>
            <person name="Caspi A."/>
            <person name="Castrezana S."/>
            <person name="Celniker S.E."/>
            <person name="Chang J.L."/>
            <person name="Chapple C."/>
            <person name="Chatterji S."/>
            <person name="Chinwalla A."/>
            <person name="Civetta A."/>
            <person name="Clifton S.W."/>
            <person name="Comeron J.M."/>
            <person name="Costello J.C."/>
            <person name="Coyne J.A."/>
            <person name="Daub J."/>
            <person name="David R.G."/>
            <person name="Delcher A.L."/>
            <person name="Delehaunty K."/>
            <person name="Do C.B."/>
            <person name="Ebling H."/>
            <person name="Edwards K."/>
            <person name="Eickbush T."/>
            <person name="Evans J.D."/>
            <person name="Filipski A."/>
            <person name="Findeiss S."/>
            <person name="Freyhult E."/>
            <person name="Fulton L."/>
            <person name="Fulton R."/>
            <person name="Garcia A.C."/>
            <person name="Gardiner A."/>
            <person name="Garfield D.A."/>
            <person name="Garvin B.E."/>
            <person name="Gibson G."/>
            <person name="Gilbert D."/>
            <person name="Gnerre S."/>
            <person name="Godfrey J."/>
            <person name="Good R."/>
            <person name="Gotea V."/>
            <person name="Gravely B."/>
            <person name="Greenberg A.J."/>
            <person name="Griffiths-Jones S."/>
            <person name="Gross S."/>
            <person name="Guigo R."/>
            <person name="Gustafson E.A."/>
            <person name="Haerty W."/>
            <person name="Hahn M.W."/>
            <person name="Halligan D.L."/>
            <person name="Halpern A.L."/>
            <person name="Halter G.M."/>
            <person name="Han M.V."/>
            <person name="Heger A."/>
            <person name="Hillier L."/>
            <person name="Hinrichs A.S."/>
            <person name="Holmes I."/>
            <person name="Hoskins R.A."/>
            <person name="Hubisz M.J."/>
            <person name="Hultmark D."/>
            <person name="Huntley M.A."/>
            <person name="Jaffe D.B."/>
            <person name="Jagadeeshan S."/>
            <person name="Jeck W.R."/>
            <person name="Johnson J."/>
            <person name="Jones C.D."/>
            <person name="Jordan W.C."/>
            <person name="Karpen G.H."/>
            <person name="Kataoka E."/>
            <person name="Keightley P.D."/>
            <person name="Kheradpour P."/>
            <person name="Kirkness E.F."/>
            <person name="Koerich L.B."/>
            <person name="Kristiansen K."/>
            <person name="Kudrna D."/>
            <person name="Kulathinal R.J."/>
            <person name="Kumar S."/>
            <person name="Kwok R."/>
            <person name="Lander E."/>
            <person name="Langley C.H."/>
            <person name="Lapoint R."/>
            <person name="Lazzaro B.P."/>
            <person name="Lee S.J."/>
            <person name="Levesque L."/>
            <person name="Li R."/>
            <person name="Lin C.F."/>
            <person name="Lin M.F."/>
            <person name="Lindblad-Toh K."/>
            <person name="Llopart A."/>
            <person name="Long M."/>
            <person name="Low L."/>
            <person name="Lozovsky E."/>
            <person name="Lu J."/>
            <person name="Luo M."/>
            <person name="Machado C.A."/>
            <person name="Makalowski W."/>
            <person name="Marzo M."/>
            <person name="Matsuda M."/>
            <person name="Matzkin L."/>
            <person name="McAllister B."/>
            <person name="McBride C.S."/>
            <person name="McKernan B."/>
            <person name="McKernan K."/>
            <person name="Mendez-Lago M."/>
            <person name="Minx P."/>
            <person name="Mollenhauer M.U."/>
            <person name="Montooth K."/>
            <person name="Mount S.M."/>
            <person name="Mu X."/>
            <person name="Myers E."/>
            <person name="Negre B."/>
            <person name="Newfeld S."/>
            <person name="Nielsen R."/>
            <person name="Noor M.A."/>
            <person name="O'Grady P."/>
            <person name="Pachter L."/>
            <person name="Papaceit M."/>
            <person name="Parisi M.J."/>
            <person name="Parisi M."/>
            <person name="Parts L."/>
            <person name="Pedersen J.S."/>
            <person name="Pesole G."/>
            <person name="Phillippy A.M."/>
            <person name="Ponting C.P."/>
            <person name="Pop M."/>
            <person name="Porcelli D."/>
            <person name="Powell J.R."/>
            <person name="Prohaska S."/>
            <person name="Pruitt K."/>
            <person name="Puig M."/>
            <person name="Quesneville H."/>
            <person name="Ram K.R."/>
            <person name="Rand D."/>
            <person name="Rasmussen M.D."/>
            <person name="Reed L.K."/>
            <person name="Reenan R."/>
            <person name="Reily A."/>
            <person name="Remington K.A."/>
            <person name="Rieger T.T."/>
            <person name="Ritchie M.G."/>
            <person name="Robin C."/>
            <person name="Rogers Y.H."/>
            <person name="Rohde C."/>
            <person name="Rozas J."/>
            <person name="Rubenfield M.J."/>
            <person name="Ruiz A."/>
            <person name="Russo S."/>
            <person name="Salzberg S.L."/>
            <person name="Sanchez-Gracia A."/>
            <person name="Saranga D.J."/>
            <person name="Sato H."/>
            <person name="Schaeffer S.W."/>
            <person name="Schatz M.C."/>
            <person name="Schlenke T."/>
            <person name="Schwartz R."/>
            <person name="Segarra C."/>
            <person name="Singh R.S."/>
            <person name="Sirot L."/>
            <person name="Sirota M."/>
            <person name="Sisneros N.B."/>
            <person name="Smith C.D."/>
            <person name="Smith T.F."/>
            <person name="Spieth J."/>
            <person name="Stage D.E."/>
            <person name="Stark A."/>
            <person name="Stephan W."/>
            <person name="Strausberg R.L."/>
            <person name="Strempel S."/>
            <person name="Sturgill D."/>
            <person name="Sutton G."/>
            <person name="Sutton G.G."/>
            <person name="Tao W."/>
            <person name="Teichmann S."/>
            <person name="Tobari Y.N."/>
            <person name="Tomimura Y."/>
            <person name="Tsolas J.M."/>
            <person name="Valente V.L."/>
            <person name="Venter E."/>
            <person name="Venter J.C."/>
            <person name="Vicario S."/>
            <person name="Vieira F.G."/>
            <person name="Vilella A.J."/>
            <person name="Villasante A."/>
            <person name="Walenz B."/>
            <person name="Wang J."/>
            <person name="Wasserman M."/>
            <person name="Watts T."/>
            <person name="Wilson D."/>
            <person name="Wilson R.K."/>
            <person name="Wing R.A."/>
            <person name="Wolfner M.F."/>
            <person name="Wong A."/>
            <person name="Wong G.K."/>
            <person name="Wu C.I."/>
            <person name="Wu G."/>
            <person name="Yamamoto D."/>
            <person name="Yang H.P."/>
            <person name="Yang S.P."/>
            <person name="Yorke J.A."/>
            <person name="Yoshida K."/>
            <person name="Zdobnov E."/>
            <person name="Zhang P."/>
            <person name="Zhang Y."/>
            <person name="Zimin A.V."/>
            <person name="Baldwin J."/>
            <person name="Abdouelleil A."/>
            <person name="Abdulkadir J."/>
            <person name="Abebe A."/>
            <person name="Abera B."/>
            <person name="Abreu J."/>
            <person name="Acer S.C."/>
            <person name="Aftuck L."/>
            <person name="Alexander A."/>
            <person name="An P."/>
            <person name="Anderson E."/>
            <person name="Anderson S."/>
            <person name="Arachi H."/>
            <person name="Azer M."/>
            <person name="Bachantsang P."/>
            <person name="Barry A."/>
            <person name="Bayul T."/>
            <person name="Berlin A."/>
            <person name="Bessette D."/>
            <person name="Bloom T."/>
            <person name="Blye J."/>
            <person name="Boguslavskiy L."/>
            <person name="Bonnet C."/>
            <person name="Boukhgalter B."/>
            <person name="Bourzgui I."/>
            <person name="Brown A."/>
            <person name="Cahill P."/>
            <person name="Channer S."/>
            <person name="Cheshatsang Y."/>
            <person name="Chuda L."/>
            <person name="Citroen M."/>
            <person name="Collymore A."/>
            <person name="Cooke P."/>
            <person name="Costello M."/>
            <person name="D'Aco K."/>
            <person name="Daza R."/>
            <person name="De Haan G."/>
            <person name="DeGray S."/>
            <person name="DeMaso C."/>
            <person name="Dhargay N."/>
            <person name="Dooley K."/>
            <person name="Dooley E."/>
            <person name="Doricent M."/>
            <person name="Dorje P."/>
            <person name="Dorjee K."/>
            <person name="Dupes A."/>
            <person name="Elong R."/>
            <person name="Falk J."/>
            <person name="Farina A."/>
            <person name="Faro S."/>
            <person name="Ferguson D."/>
            <person name="Fisher S."/>
            <person name="Foley C.D."/>
            <person name="Franke A."/>
            <person name="Friedrich D."/>
            <person name="Gadbois L."/>
            <person name="Gearin G."/>
            <person name="Gearin C.R."/>
            <person name="Giannoukos G."/>
            <person name="Goode T."/>
            <person name="Graham J."/>
            <person name="Grandbois E."/>
            <person name="Grewal S."/>
            <person name="Gyaltsen K."/>
            <person name="Hafez N."/>
            <person name="Hagos B."/>
            <person name="Hall J."/>
            <person name="Henson C."/>
            <person name="Hollinger A."/>
            <person name="Honan T."/>
            <person name="Huard M.D."/>
            <person name="Hughes L."/>
            <person name="Hurhula B."/>
            <person name="Husby M.E."/>
            <person name="Kamat A."/>
            <person name="Kanga B."/>
            <person name="Kashin S."/>
            <person name="Khazanovich D."/>
            <person name="Kisner P."/>
            <person name="Lance K."/>
            <person name="Lara M."/>
            <person name="Lee W."/>
            <person name="Lennon N."/>
            <person name="Letendre F."/>
            <person name="LeVine R."/>
            <person name="Lipovsky A."/>
            <person name="Liu X."/>
            <person name="Liu J."/>
            <person name="Liu S."/>
            <person name="Lokyitsang T."/>
            <person name="Lokyitsang Y."/>
            <person name="Lubonja R."/>
            <person name="Lui A."/>
            <person name="MacDonald P."/>
            <person name="Magnisalis V."/>
            <person name="Maru K."/>
            <person name="Matthews C."/>
            <person name="McCusker W."/>
            <person name="McDonough S."/>
            <person name="Mehta T."/>
            <person name="Meldrim J."/>
            <person name="Meneus L."/>
            <person name="Mihai O."/>
            <person name="Mihalev A."/>
            <person name="Mihova T."/>
            <person name="Mittelman R."/>
            <person name="Mlenga V."/>
            <person name="Montmayeur A."/>
            <person name="Mulrain L."/>
            <person name="Navidi A."/>
            <person name="Naylor J."/>
            <person name="Negash T."/>
            <person name="Nguyen T."/>
            <person name="Nguyen N."/>
            <person name="Nicol R."/>
            <person name="Norbu C."/>
            <person name="Norbu N."/>
            <person name="Novod N."/>
            <person name="O'Neill B."/>
            <person name="Osman S."/>
            <person name="Markiewicz E."/>
            <person name="Oyono O.L."/>
            <person name="Patti C."/>
            <person name="Phunkhang P."/>
            <person name="Pierre F."/>
            <person name="Priest M."/>
            <person name="Raghuraman S."/>
            <person name="Rege F."/>
            <person name="Reyes R."/>
            <person name="Rise C."/>
            <person name="Rogov P."/>
            <person name="Ross K."/>
            <person name="Ryan E."/>
            <person name="Settipalli S."/>
            <person name="Shea T."/>
            <person name="Sherpa N."/>
            <person name="Shi L."/>
            <person name="Shih D."/>
            <person name="Sparrow T."/>
            <person name="Spaulding J."/>
            <person name="Stalker J."/>
            <person name="Stange-Thomann N."/>
            <person name="Stavropoulos S."/>
            <person name="Stone C."/>
            <person name="Strader C."/>
            <person name="Tesfaye S."/>
            <person name="Thomson T."/>
            <person name="Thoulutsang Y."/>
            <person name="Thoulutsang D."/>
            <person name="Topham K."/>
            <person name="Topping I."/>
            <person name="Tsamla T."/>
            <person name="Vassiliev H."/>
            <person name="Vo A."/>
            <person name="Wangchuk T."/>
            <person name="Wangdi T."/>
            <person name="Weiand M."/>
            <person name="Wilkinson J."/>
            <person name="Wilson A."/>
            <person name="Yadav S."/>
            <person name="Young G."/>
            <person name="Yu Q."/>
            <person name="Zembek L."/>
            <person name="Zhong D."/>
            <person name="Zimmer A."/>
            <person name="Zwirko Z."/>
            <person name="Jaffe D.B."/>
            <person name="Alvarez P."/>
            <person name="Brockman W."/>
            <person name="Butler J."/>
            <person name="Chin C."/>
            <person name="Gnerre S."/>
            <person name="Grabherr M."/>
            <person name="Kleber M."/>
            <person name="Mauceli E."/>
            <person name="MacCallum I."/>
        </authorList>
    </citation>
    <scope>NUCLEOTIDE SEQUENCE [LARGE SCALE GENOMIC DNA]</scope>
    <source>
        <strain evidence="6">Tucson 15010-1051.87</strain>
    </source>
</reference>
<dbReference type="SUPFAM" id="SSF54690">
    <property type="entry name" value="Molybdopterin synthase subunit MoaE"/>
    <property type="match status" value="1"/>
</dbReference>
<keyword evidence="1 4" id="KW-0963">Cytoplasm</keyword>
<evidence type="ECO:0000256" key="1">
    <source>
        <dbReference type="ARBA" id="ARBA00022490"/>
    </source>
</evidence>
<comment type="miscellaneous">
    <text evidence="4">This protein is produced by a bicistronic gene which also produces the large subunit (MOCS2A).</text>
</comment>
<dbReference type="GO" id="GO:0006777">
    <property type="term" value="P:Mo-molybdopterin cofactor biosynthetic process"/>
    <property type="evidence" value="ECO:0007669"/>
    <property type="project" value="UniProtKB-UniRule"/>
</dbReference>
<dbReference type="FunFam" id="3.90.1170.40:FF:000002">
    <property type="entry name" value="Molybdopterin synthase catalytic subunit"/>
    <property type="match status" value="1"/>
</dbReference>
<dbReference type="HAMAP" id="MF_03052">
    <property type="entry name" value="MOC2B"/>
    <property type="match status" value="1"/>
</dbReference>
<comment type="subcellular location">
    <subcellularLocation>
        <location evidence="4">Cytoplasm</location>
    </subcellularLocation>
</comment>
<feature type="binding site" evidence="4">
    <location>
        <position position="117"/>
    </location>
    <ligand>
        <name>substrate</name>
    </ligand>
</feature>
<comment type="similarity">
    <text evidence="4">Belongs to the MoaE family. MOCS2B subfamily.</text>
</comment>
<accession>A0A0Q9WL45</accession>
<comment type="function">
    <text evidence="4">Catalytic subunit of the molybdopterin synthase complex, a complex that catalyzes the conversion of precursor Z into molybdopterin. Acts by mediating the incorporation of 2 sulfur atoms from thiocarboxylated MOCS2A into precursor Z to generate a dithiolene group.</text>
</comment>
<evidence type="ECO:0000256" key="3">
    <source>
        <dbReference type="ARBA" id="ARBA00023150"/>
    </source>
</evidence>
<evidence type="ECO:0000313" key="5">
    <source>
        <dbReference type="EMBL" id="KRF82695.1"/>
    </source>
</evidence>
<dbReference type="InterPro" id="IPR003448">
    <property type="entry name" value="Mopterin_biosynth_MoaE"/>
</dbReference>
<feature type="binding site" evidence="4">
    <location>
        <begin position="101"/>
        <end position="102"/>
    </location>
    <ligand>
        <name>substrate</name>
    </ligand>
</feature>
<dbReference type="UniPathway" id="UPA00344"/>
<keyword evidence="2 4" id="KW-0808">Transferase</keyword>
<sequence>MDHIQLLNDKIDINLIHQLLIDQSCGACSVFLGTTRDNFEGKNVISLEYEAYENMALKEMGKICTDLRVRWPSLKHIVIYHRLGIVPVSEVSVVIAASAPHRVAALESVNFAIDQLKSRVPIWKKEVYEKDLIGEWKANVECPWPHKLVQIRVDDSELNRRVKCFLKRKRDEINLYNIHDFKQLSTNTELADSSESEVKYSCARTQSSLVKQQQSKSHLKVRREIDNSGPHVRPNYSSQLNKLTTAQHYKNDSFENSMLRNSRLRNIEEYMCVTSDGDNILNRIKNIENKILLLESISPEYKYFIQFGTDLKRNNHRKTKKEIYMSDRLNEFISNLKREFGR</sequence>
<dbReference type="CDD" id="cd00756">
    <property type="entry name" value="MoaE"/>
    <property type="match status" value="1"/>
</dbReference>
<dbReference type="Gene3D" id="3.90.1170.40">
    <property type="entry name" value="Molybdopterin biosynthesis MoaE subunit"/>
    <property type="match status" value="1"/>
</dbReference>
<dbReference type="Proteomes" id="UP000008792">
    <property type="component" value="Unassembled WGS sequence"/>
</dbReference>
<protein>
    <recommendedName>
        <fullName evidence="4">Molybdopterin synthase catalytic subunit</fullName>
        <ecNumber evidence="4">2.8.1.12</ecNumber>
    </recommendedName>
    <alternativeName>
        <fullName evidence="4">Molybdenum cofactor synthesis protein 2 large subunit</fullName>
    </alternativeName>
    <alternativeName>
        <fullName evidence="4">Molybdenum cofactor synthesis protein 2B</fullName>
        <shortName evidence="4">MOCS2B</shortName>
    </alternativeName>
</protein>
<dbReference type="GO" id="GO:0030366">
    <property type="term" value="F:molybdopterin synthase activity"/>
    <property type="evidence" value="ECO:0007669"/>
    <property type="project" value="UniProtKB-UniRule"/>
</dbReference>
<evidence type="ECO:0000313" key="6">
    <source>
        <dbReference type="Proteomes" id="UP000008792"/>
    </source>
</evidence>
<organism evidence="5 6">
    <name type="scientific">Drosophila virilis</name>
    <name type="common">Fruit fly</name>
    <dbReference type="NCBI Taxonomy" id="7244"/>
    <lineage>
        <taxon>Eukaryota</taxon>
        <taxon>Metazoa</taxon>
        <taxon>Ecdysozoa</taxon>
        <taxon>Arthropoda</taxon>
        <taxon>Hexapoda</taxon>
        <taxon>Insecta</taxon>
        <taxon>Pterygota</taxon>
        <taxon>Neoptera</taxon>
        <taxon>Endopterygota</taxon>
        <taxon>Diptera</taxon>
        <taxon>Brachycera</taxon>
        <taxon>Muscomorpha</taxon>
        <taxon>Ephydroidea</taxon>
        <taxon>Drosophilidae</taxon>
        <taxon>Drosophila</taxon>
    </lineage>
</organism>
<evidence type="ECO:0000256" key="2">
    <source>
        <dbReference type="ARBA" id="ARBA00022679"/>
    </source>
</evidence>
<dbReference type="EC" id="2.8.1.12" evidence="4"/>
<comment type="catalytic activity">
    <reaction evidence="4">
        <text>2 [molybdopterin-synthase sulfur-carrier protein]-C-terminal-Gly-aminoethanethioate + cyclic pyranopterin phosphate + H2O = molybdopterin + 2 [molybdopterin-synthase sulfur-carrier protein]-C-terminal Gly-Gly + 2 H(+)</text>
        <dbReference type="Rhea" id="RHEA:26333"/>
        <dbReference type="Rhea" id="RHEA-COMP:12202"/>
        <dbReference type="Rhea" id="RHEA-COMP:19907"/>
        <dbReference type="ChEBI" id="CHEBI:15377"/>
        <dbReference type="ChEBI" id="CHEBI:15378"/>
        <dbReference type="ChEBI" id="CHEBI:58698"/>
        <dbReference type="ChEBI" id="CHEBI:59648"/>
        <dbReference type="ChEBI" id="CHEBI:90778"/>
        <dbReference type="ChEBI" id="CHEBI:232372"/>
        <dbReference type="EC" id="2.8.1.12"/>
    </reaction>
</comment>
<dbReference type="SMR" id="A0A0Q9WL45"/>
<dbReference type="GO" id="GO:1990140">
    <property type="term" value="C:molybdopterin synthase complex"/>
    <property type="evidence" value="ECO:0007669"/>
    <property type="project" value="UniProtKB-UniRule"/>
</dbReference>
<dbReference type="FunCoup" id="A0A0Q9WL45">
    <property type="interactions" value="609"/>
</dbReference>
<comment type="subunit">
    <text evidence="4">Heterotetramer; composed of 2 small (MOCS2A) and 2 large (MOCS2B) subunits.</text>
</comment>
<dbReference type="OrthoDB" id="5531344at2759"/>
<dbReference type="InterPro" id="IPR028888">
    <property type="entry name" value="MOCS2B_euk"/>
</dbReference>
<dbReference type="AlphaFoldDB" id="A0A0Q9WL45"/>
<comment type="pathway">
    <text evidence="4">Cofactor biosynthesis; molybdopterin biosynthesis.</text>
</comment>
<name>A0A0Q9WL45_DROVI</name>
<dbReference type="InParanoid" id="A0A0Q9WL45"/>
<dbReference type="EMBL" id="CH940650">
    <property type="protein sequence ID" value="KRF82695.1"/>
    <property type="molecule type" value="Genomic_DNA"/>
</dbReference>
<evidence type="ECO:0000256" key="4">
    <source>
        <dbReference type="HAMAP-Rule" id="MF_03052"/>
    </source>
</evidence>
<dbReference type="InterPro" id="IPR036563">
    <property type="entry name" value="MoaE_sf"/>
</dbReference>
<proteinExistence type="inferred from homology"/>
<feature type="binding site" evidence="4">
    <location>
        <begin position="124"/>
        <end position="126"/>
    </location>
    <ligand>
        <name>substrate</name>
    </ligand>
</feature>
<gene>
    <name evidence="5" type="primary">Dvir\GJ23609</name>
    <name evidence="4" type="synonym">Mocs2</name>
    <name evidence="5" type="ORF">Dvir_GJ23609</name>
</gene>